<dbReference type="EMBL" id="JABFTS010000012">
    <property type="protein sequence ID" value="MCE8053518.1"/>
    <property type="molecule type" value="Genomic_DNA"/>
</dbReference>
<evidence type="ECO:0000313" key="1">
    <source>
        <dbReference type="EMBL" id="MCE8053518.1"/>
    </source>
</evidence>
<accession>A0AAW4YZK4</accession>
<proteinExistence type="predicted"/>
<protein>
    <submittedName>
        <fullName evidence="1">DUF1833 family protein</fullName>
    </submittedName>
</protein>
<name>A0AAW4YZK4_9GAMM</name>
<reference evidence="1" key="1">
    <citation type="submission" date="2020-05" db="EMBL/GenBank/DDBJ databases">
        <authorList>
            <person name="Wang L."/>
            <person name="Shao Z."/>
        </authorList>
    </citation>
    <scope>NUCLEOTIDE SEQUENCE</scope>
    <source>
        <strain evidence="1">MCCC 1A05776</strain>
    </source>
</reference>
<dbReference type="Pfam" id="PF08875">
    <property type="entry name" value="DUF1833"/>
    <property type="match status" value="1"/>
</dbReference>
<comment type="caution">
    <text evidence="1">The sequence shown here is derived from an EMBL/GenBank/DDBJ whole genome shotgun (WGS) entry which is preliminary data.</text>
</comment>
<gene>
    <name evidence="1" type="ORF">HOP61_19680</name>
</gene>
<sequence>MSVLAEWYASGGSQSLVPVLEISRQGEASMFLYAGFDHIEVALETGEIVTVEPSSIQIALRDIDNSGNQRLTFGFENITSRVLNYINVALEVDEEIEIIYREYLDDDLLAPAAKPIRMVAHDGNVNGNIALIQCGHFDVVNTQFNRHRYTADKYPGIRHMS</sequence>
<evidence type="ECO:0000313" key="2">
    <source>
        <dbReference type="Proteomes" id="UP001320178"/>
    </source>
</evidence>
<dbReference type="InterPro" id="IPR014974">
    <property type="entry name" value="DUF1833"/>
</dbReference>
<dbReference type="Proteomes" id="UP001320178">
    <property type="component" value="Unassembled WGS sequence"/>
</dbReference>
<reference evidence="1" key="2">
    <citation type="journal article" date="2021" name="Front. Microbiol.">
        <title>Aerobic Denitrification and Heterotrophic Sulfur Oxidation in the Genus Halomonas Revealed by Six Novel Species Characterizations and Genome-Based Analysis.</title>
        <authorList>
            <person name="Wang L."/>
            <person name="Shao Z."/>
        </authorList>
    </citation>
    <scope>NUCLEOTIDE SEQUENCE</scope>
    <source>
        <strain evidence="1">MCCC 1A05776</strain>
    </source>
</reference>
<dbReference type="AlphaFoldDB" id="A0AAW4YZK4"/>
<dbReference type="RefSeq" id="WP_234240779.1">
    <property type="nucleotide sequence ID" value="NZ_JABFTS010000012.1"/>
</dbReference>
<organism evidence="1 2">
    <name type="scientific">Billgrantia desiderata</name>
    <dbReference type="NCBI Taxonomy" id="52021"/>
    <lineage>
        <taxon>Bacteria</taxon>
        <taxon>Pseudomonadati</taxon>
        <taxon>Pseudomonadota</taxon>
        <taxon>Gammaproteobacteria</taxon>
        <taxon>Oceanospirillales</taxon>
        <taxon>Halomonadaceae</taxon>
        <taxon>Billgrantia</taxon>
    </lineage>
</organism>